<dbReference type="Proteomes" id="UP000324800">
    <property type="component" value="Unassembled WGS sequence"/>
</dbReference>
<feature type="non-terminal residue" evidence="1">
    <location>
        <position position="1"/>
    </location>
</feature>
<name>A0A5J4UPN4_9EUKA</name>
<accession>A0A5J4UPN4</accession>
<comment type="caution">
    <text evidence="1">The sequence shown here is derived from an EMBL/GenBank/DDBJ whole genome shotgun (WGS) entry which is preliminary data.</text>
</comment>
<evidence type="ECO:0000313" key="1">
    <source>
        <dbReference type="EMBL" id="KAA6372062.1"/>
    </source>
</evidence>
<organism evidence="1 2">
    <name type="scientific">Streblomastix strix</name>
    <dbReference type="NCBI Taxonomy" id="222440"/>
    <lineage>
        <taxon>Eukaryota</taxon>
        <taxon>Metamonada</taxon>
        <taxon>Preaxostyla</taxon>
        <taxon>Oxymonadida</taxon>
        <taxon>Streblomastigidae</taxon>
        <taxon>Streblomastix</taxon>
    </lineage>
</organism>
<protein>
    <submittedName>
        <fullName evidence="1">Uncharacterized protein</fullName>
    </submittedName>
</protein>
<sequence>NSGERDTCLEIFEDLTHQFGLYSINDVVTYGSSGSGRNPELATGNRQVYLSPDVQSQRPGKKQKKALAISLCLVFRSSSSPPIES</sequence>
<dbReference type="AlphaFoldDB" id="A0A5J4UPN4"/>
<proteinExistence type="predicted"/>
<dbReference type="EMBL" id="SNRW01013931">
    <property type="protein sequence ID" value="KAA6372062.1"/>
    <property type="molecule type" value="Genomic_DNA"/>
</dbReference>
<gene>
    <name evidence="1" type="ORF">EZS28_032410</name>
</gene>
<reference evidence="1 2" key="1">
    <citation type="submission" date="2019-03" db="EMBL/GenBank/DDBJ databases">
        <title>Single cell metagenomics reveals metabolic interactions within the superorganism composed of flagellate Streblomastix strix and complex community of Bacteroidetes bacteria on its surface.</title>
        <authorList>
            <person name="Treitli S.C."/>
            <person name="Kolisko M."/>
            <person name="Husnik F."/>
            <person name="Keeling P."/>
            <person name="Hampl V."/>
        </authorList>
    </citation>
    <scope>NUCLEOTIDE SEQUENCE [LARGE SCALE GENOMIC DNA]</scope>
    <source>
        <strain evidence="1">ST1C</strain>
    </source>
</reference>
<evidence type="ECO:0000313" key="2">
    <source>
        <dbReference type="Proteomes" id="UP000324800"/>
    </source>
</evidence>